<evidence type="ECO:0000256" key="9">
    <source>
        <dbReference type="ARBA" id="ARBA00047604"/>
    </source>
</evidence>
<keyword evidence="7 13" id="KW-0012">Acyltransferase</keyword>
<dbReference type="Pfam" id="PF03007">
    <property type="entry name" value="WS_DGAT_cat"/>
    <property type="match status" value="1"/>
</dbReference>
<protein>
    <submittedName>
        <fullName evidence="13">O-acyltransferase WSD1</fullName>
    </submittedName>
</protein>
<proteinExistence type="inferred from homology"/>
<evidence type="ECO:0000256" key="7">
    <source>
        <dbReference type="ARBA" id="ARBA00023315"/>
    </source>
</evidence>
<feature type="domain" description="O-acyltransferase WSD1 C-terminal" evidence="12">
    <location>
        <begin position="313"/>
        <end position="456"/>
    </location>
</feature>
<dbReference type="GO" id="GO:0005789">
    <property type="term" value="C:endoplasmic reticulum membrane"/>
    <property type="evidence" value="ECO:0007669"/>
    <property type="project" value="UniProtKB-SubCell"/>
</dbReference>
<dbReference type="GO" id="GO:0019432">
    <property type="term" value="P:triglyceride biosynthetic process"/>
    <property type="evidence" value="ECO:0007669"/>
    <property type="project" value="UniProtKB-UniPathway"/>
</dbReference>
<comment type="catalytic activity">
    <reaction evidence="10">
        <text>an acyl-CoA + a 1,2-diacyl-sn-glycerol = a triacyl-sn-glycerol + CoA</text>
        <dbReference type="Rhea" id="RHEA:10868"/>
        <dbReference type="ChEBI" id="CHEBI:17815"/>
        <dbReference type="ChEBI" id="CHEBI:57287"/>
        <dbReference type="ChEBI" id="CHEBI:58342"/>
        <dbReference type="ChEBI" id="CHEBI:64615"/>
        <dbReference type="EC" id="2.3.1.20"/>
    </reaction>
</comment>
<dbReference type="PANTHER" id="PTHR31650:SF34">
    <property type="entry name" value="O-ACYLTRANSFERASE WSD1-LIKE ISOFORM X1"/>
    <property type="match status" value="1"/>
</dbReference>
<accession>A0A314XKF7</accession>
<keyword evidence="5 13" id="KW-0808">Transferase</keyword>
<dbReference type="Pfam" id="PF06974">
    <property type="entry name" value="WS_DGAT_C"/>
    <property type="match status" value="1"/>
</dbReference>
<evidence type="ECO:0000313" key="14">
    <source>
        <dbReference type="Proteomes" id="UP000250321"/>
    </source>
</evidence>
<dbReference type="Proteomes" id="UP000250321">
    <property type="component" value="Unassembled WGS sequence"/>
</dbReference>
<comment type="pathway">
    <text evidence="3">Glycerolipid metabolism; triacylglycerol biosynthesis.</text>
</comment>
<dbReference type="EMBL" id="PJQY01002652">
    <property type="protein sequence ID" value="PQP91873.1"/>
    <property type="molecule type" value="Genomic_DNA"/>
</dbReference>
<dbReference type="GO" id="GO:0047196">
    <property type="term" value="F:long-chain-alcohol O-fatty-acyltransferase activity"/>
    <property type="evidence" value="ECO:0007669"/>
    <property type="project" value="UniProtKB-EC"/>
</dbReference>
<gene>
    <name evidence="13" type="ORF">Pyn_27421</name>
</gene>
<evidence type="ECO:0000256" key="6">
    <source>
        <dbReference type="ARBA" id="ARBA00022824"/>
    </source>
</evidence>
<evidence type="ECO:0000256" key="8">
    <source>
        <dbReference type="ARBA" id="ARBA00024360"/>
    </source>
</evidence>
<feature type="domain" description="O-acyltransferase WSD1-like N-terminal" evidence="11">
    <location>
        <begin position="88"/>
        <end position="259"/>
    </location>
</feature>
<dbReference type="UniPathway" id="UPA00282"/>
<evidence type="ECO:0000256" key="10">
    <source>
        <dbReference type="ARBA" id="ARBA00048109"/>
    </source>
</evidence>
<comment type="subcellular location">
    <subcellularLocation>
        <location evidence="1">Cell membrane</location>
        <topology evidence="1">Single-pass membrane protein</topology>
    </subcellularLocation>
    <subcellularLocation>
        <location evidence="2">Endoplasmic reticulum membrane</location>
    </subcellularLocation>
</comment>
<dbReference type="OrthoDB" id="619536at2759"/>
<comment type="similarity">
    <text evidence="8">In the N-terminal section; belongs to the long-chain O-acyltransferase family.</text>
</comment>
<dbReference type="GO" id="GO:0004144">
    <property type="term" value="F:diacylglycerol O-acyltransferase activity"/>
    <property type="evidence" value="ECO:0007669"/>
    <property type="project" value="UniProtKB-EC"/>
</dbReference>
<dbReference type="STRING" id="2094558.A0A314XKF7"/>
<keyword evidence="14" id="KW-1185">Reference proteome</keyword>
<evidence type="ECO:0000259" key="12">
    <source>
        <dbReference type="Pfam" id="PF06974"/>
    </source>
</evidence>
<reference evidence="13 14" key="1">
    <citation type="submission" date="2018-02" db="EMBL/GenBank/DDBJ databases">
        <title>Draft genome of wild Prunus yedoensis var. nudiflora.</title>
        <authorList>
            <person name="Baek S."/>
            <person name="Kim J.-H."/>
            <person name="Choi K."/>
            <person name="Kim G.-B."/>
            <person name="Cho A."/>
            <person name="Jang H."/>
            <person name="Shin C.-H."/>
            <person name="Yu H.-J."/>
            <person name="Mun J.-H."/>
        </authorList>
    </citation>
    <scope>NUCLEOTIDE SEQUENCE [LARGE SCALE GENOMIC DNA]</scope>
    <source>
        <strain evidence="14">cv. Jeju island</strain>
        <tissue evidence="13">Leaf</tissue>
    </source>
</reference>
<evidence type="ECO:0000256" key="1">
    <source>
        <dbReference type="ARBA" id="ARBA00004162"/>
    </source>
</evidence>
<comment type="catalytic activity">
    <reaction evidence="9">
        <text>a long chain fatty alcohol + a fatty acyl-CoA = a long-chain alcohol wax ester + CoA</text>
        <dbReference type="Rhea" id="RHEA:38443"/>
        <dbReference type="ChEBI" id="CHEBI:17135"/>
        <dbReference type="ChEBI" id="CHEBI:57287"/>
        <dbReference type="ChEBI" id="CHEBI:77636"/>
        <dbReference type="ChEBI" id="CHEBI:235323"/>
        <dbReference type="EC" id="2.3.1.75"/>
    </reaction>
</comment>
<dbReference type="GO" id="GO:0005886">
    <property type="term" value="C:plasma membrane"/>
    <property type="evidence" value="ECO:0007669"/>
    <property type="project" value="UniProtKB-SubCell"/>
</dbReference>
<dbReference type="PANTHER" id="PTHR31650">
    <property type="entry name" value="O-ACYLTRANSFERASE (WSD1-LIKE) FAMILY PROTEIN"/>
    <property type="match status" value="1"/>
</dbReference>
<evidence type="ECO:0000259" key="11">
    <source>
        <dbReference type="Pfam" id="PF03007"/>
    </source>
</evidence>
<name>A0A314XKF7_PRUYE</name>
<evidence type="ECO:0000256" key="5">
    <source>
        <dbReference type="ARBA" id="ARBA00022679"/>
    </source>
</evidence>
<evidence type="ECO:0000256" key="2">
    <source>
        <dbReference type="ARBA" id="ARBA00004586"/>
    </source>
</evidence>
<dbReference type="InterPro" id="IPR045034">
    <property type="entry name" value="O-acyltransferase_WSD1-like"/>
</dbReference>
<evidence type="ECO:0000313" key="13">
    <source>
        <dbReference type="EMBL" id="PQP91873.1"/>
    </source>
</evidence>
<sequence length="469" mass="52542">MEFREEGEVEPVSPTGQYFNSSFLSVAILAVLEFELPINDSQALSLLQDVFLPINPRFSSIMVTDNVDQKKQWKRVEVKLEDHVHVPHIFPSKMSPESYDEYFDDYISNIAAEKFPQNRPLWEIHILKYPTSHAAGTLIFKLHHALGDGYSLMGALLSCLQSAQNPSVPLTFPSLKSSGPQTTHKTKTVSQFFSSVFQTVSEFSWSILKSNFVEDDRTPIRSGEDGVEFRPITLSTLTFSIDEIKLIKNKLGVTTNDVIAGIIFLGTRIYMQEVTQKSSNERCTALVLLNTRNIEGYMPIKEMIEPNSDEMSWGNQFGFLHVSVPKSTEISNPLDFVWKAQKIIKKKRSSAAGYLTSWLLDVLKKFRGPEEAARYIHGTLKNSSMTISSMIGPVEKMALANQPVCGFYYMVVGPPQCLTITALSYMGKLRVAFGAEKGFIDSHKLKASMQNAFRVILEASDQIPPAKAA</sequence>
<organism evidence="13 14">
    <name type="scientific">Prunus yedoensis var. nudiflora</name>
    <dbReference type="NCBI Taxonomy" id="2094558"/>
    <lineage>
        <taxon>Eukaryota</taxon>
        <taxon>Viridiplantae</taxon>
        <taxon>Streptophyta</taxon>
        <taxon>Embryophyta</taxon>
        <taxon>Tracheophyta</taxon>
        <taxon>Spermatophyta</taxon>
        <taxon>Magnoliopsida</taxon>
        <taxon>eudicotyledons</taxon>
        <taxon>Gunneridae</taxon>
        <taxon>Pentapetalae</taxon>
        <taxon>rosids</taxon>
        <taxon>fabids</taxon>
        <taxon>Rosales</taxon>
        <taxon>Rosaceae</taxon>
        <taxon>Amygdaloideae</taxon>
        <taxon>Amygdaleae</taxon>
        <taxon>Prunus</taxon>
    </lineage>
</organism>
<evidence type="ECO:0000256" key="4">
    <source>
        <dbReference type="ARBA" id="ARBA00005189"/>
    </source>
</evidence>
<dbReference type="InterPro" id="IPR004255">
    <property type="entry name" value="O-acyltransferase_WSD1_N"/>
</dbReference>
<evidence type="ECO:0000256" key="3">
    <source>
        <dbReference type="ARBA" id="ARBA00004771"/>
    </source>
</evidence>
<dbReference type="InterPro" id="IPR009721">
    <property type="entry name" value="O-acyltransferase_WSD1_C"/>
</dbReference>
<comment type="caution">
    <text evidence="13">The sequence shown here is derived from an EMBL/GenBank/DDBJ whole genome shotgun (WGS) entry which is preliminary data.</text>
</comment>
<keyword evidence="6" id="KW-0256">Endoplasmic reticulum</keyword>
<dbReference type="AlphaFoldDB" id="A0A314XKF7"/>
<comment type="pathway">
    <text evidence="4">Lipid metabolism.</text>
</comment>